<organism evidence="2 3">
    <name type="scientific">Streptomyces gossypii</name>
    <dbReference type="NCBI Taxonomy" id="2883101"/>
    <lineage>
        <taxon>Bacteria</taxon>
        <taxon>Bacillati</taxon>
        <taxon>Actinomycetota</taxon>
        <taxon>Actinomycetes</taxon>
        <taxon>Kitasatosporales</taxon>
        <taxon>Streptomycetaceae</taxon>
        <taxon>Streptomyces</taxon>
    </lineage>
</organism>
<dbReference type="RefSeq" id="WP_260217831.1">
    <property type="nucleotide sequence ID" value="NZ_JAJAGO010000004.1"/>
</dbReference>
<evidence type="ECO:0000313" key="2">
    <source>
        <dbReference type="EMBL" id="MCT2590546.1"/>
    </source>
</evidence>
<reference evidence="2 3" key="1">
    <citation type="submission" date="2021-10" db="EMBL/GenBank/DDBJ databases">
        <title>Streptomyces gossypii sp. nov., isolated from soil collected from cotton field.</title>
        <authorList>
            <person name="Ge X."/>
            <person name="Chen X."/>
            <person name="Liu W."/>
        </authorList>
    </citation>
    <scope>NUCLEOTIDE SEQUENCE [LARGE SCALE GENOMIC DNA]</scope>
    <source>
        <strain evidence="2 3">N2-109</strain>
    </source>
</reference>
<feature type="region of interest" description="Disordered" evidence="1">
    <location>
        <begin position="17"/>
        <end position="52"/>
    </location>
</feature>
<comment type="caution">
    <text evidence="2">The sequence shown here is derived from an EMBL/GenBank/DDBJ whole genome shotgun (WGS) entry which is preliminary data.</text>
</comment>
<protein>
    <submittedName>
        <fullName evidence="2">Uncharacterized protein</fullName>
    </submittedName>
</protein>
<accession>A0ABT2JS14</accession>
<dbReference type="EMBL" id="JAJAGO010000004">
    <property type="protein sequence ID" value="MCT2590546.1"/>
    <property type="molecule type" value="Genomic_DNA"/>
</dbReference>
<evidence type="ECO:0000256" key="1">
    <source>
        <dbReference type="SAM" id="MobiDB-lite"/>
    </source>
</evidence>
<keyword evidence="3" id="KW-1185">Reference proteome</keyword>
<sequence>MITMALMLRTCCHVTIGYPTPGSTAPETDSGHSREYSAKTSGCTKLPGEDDV</sequence>
<evidence type="ECO:0000313" key="3">
    <source>
        <dbReference type="Proteomes" id="UP001156389"/>
    </source>
</evidence>
<gene>
    <name evidence="2" type="ORF">LHJ74_11610</name>
</gene>
<proteinExistence type="predicted"/>
<name>A0ABT2JS14_9ACTN</name>
<dbReference type="Proteomes" id="UP001156389">
    <property type="component" value="Unassembled WGS sequence"/>
</dbReference>